<dbReference type="PANTHER" id="PTHR43309">
    <property type="entry name" value="5-OXOPROLINASE SUBUNIT C"/>
    <property type="match status" value="1"/>
</dbReference>
<keyword evidence="1" id="KW-0547">Nucleotide-binding</keyword>
<dbReference type="STRING" id="1178825.SAMN05216261_2012"/>
<dbReference type="PANTHER" id="PTHR43309:SF5">
    <property type="entry name" value="5-OXOPROLINASE SUBUNIT C"/>
    <property type="match status" value="1"/>
</dbReference>
<dbReference type="RefSeq" id="WP_019386467.1">
    <property type="nucleotide sequence ID" value="NZ_ALIH01000002.1"/>
</dbReference>
<dbReference type="SMART" id="SM00797">
    <property type="entry name" value="AHS2"/>
    <property type="match status" value="1"/>
</dbReference>
<evidence type="ECO:0000259" key="4">
    <source>
        <dbReference type="SMART" id="SM00797"/>
    </source>
</evidence>
<feature type="domain" description="Carboxyltransferase" evidence="4">
    <location>
        <begin position="23"/>
        <end position="284"/>
    </location>
</feature>
<evidence type="ECO:0000256" key="2">
    <source>
        <dbReference type="ARBA" id="ARBA00022801"/>
    </source>
</evidence>
<protein>
    <submittedName>
        <fullName evidence="5">Biotin-dependent carboxylase uncharacterized domain-containing protein</fullName>
    </submittedName>
</protein>
<keyword evidence="2" id="KW-0378">Hydrolase</keyword>
<dbReference type="GO" id="GO:0005524">
    <property type="term" value="F:ATP binding"/>
    <property type="evidence" value="ECO:0007669"/>
    <property type="project" value="UniProtKB-KW"/>
</dbReference>
<dbReference type="OrthoDB" id="9782422at2"/>
<dbReference type="EMBL" id="FQYK01000004">
    <property type="protein sequence ID" value="SHI85792.1"/>
    <property type="molecule type" value="Genomic_DNA"/>
</dbReference>
<evidence type="ECO:0000313" key="6">
    <source>
        <dbReference type="Proteomes" id="UP000184396"/>
    </source>
</evidence>
<dbReference type="InterPro" id="IPR029000">
    <property type="entry name" value="Cyclophilin-like_dom_sf"/>
</dbReference>
<dbReference type="AlphaFoldDB" id="A0A1M6EJW6"/>
<accession>A0A1M6EJW6</accession>
<evidence type="ECO:0000256" key="3">
    <source>
        <dbReference type="ARBA" id="ARBA00022840"/>
    </source>
</evidence>
<name>A0A1M6EJW6_9FLAO</name>
<dbReference type="Gene3D" id="2.40.100.10">
    <property type="entry name" value="Cyclophilin-like"/>
    <property type="match status" value="1"/>
</dbReference>
<dbReference type="eggNOG" id="COG1984">
    <property type="taxonomic scope" value="Bacteria"/>
</dbReference>
<proteinExistence type="predicted"/>
<organism evidence="5 6">
    <name type="scientific">Algibacter luteus</name>
    <dbReference type="NCBI Taxonomy" id="1178825"/>
    <lineage>
        <taxon>Bacteria</taxon>
        <taxon>Pseudomonadati</taxon>
        <taxon>Bacteroidota</taxon>
        <taxon>Flavobacteriia</taxon>
        <taxon>Flavobacteriales</taxon>
        <taxon>Flavobacteriaceae</taxon>
        <taxon>Algibacter</taxon>
    </lineage>
</organism>
<reference evidence="5 6" key="1">
    <citation type="submission" date="2016-11" db="EMBL/GenBank/DDBJ databases">
        <authorList>
            <person name="Jaros S."/>
            <person name="Januszkiewicz K."/>
            <person name="Wedrychowicz H."/>
        </authorList>
    </citation>
    <scope>NUCLEOTIDE SEQUENCE [LARGE SCALE GENOMIC DNA]</scope>
    <source>
        <strain evidence="5 6">CGMCC 1.12213</strain>
    </source>
</reference>
<gene>
    <name evidence="5" type="ORF">SAMN05216261_2012</name>
</gene>
<keyword evidence="3" id="KW-0067">ATP-binding</keyword>
<dbReference type="Proteomes" id="UP000184396">
    <property type="component" value="Unassembled WGS sequence"/>
</dbReference>
<keyword evidence="6" id="KW-1185">Reference proteome</keyword>
<evidence type="ECO:0000256" key="1">
    <source>
        <dbReference type="ARBA" id="ARBA00022741"/>
    </source>
</evidence>
<sequence>MIKVLQAGLYSTIQDLGRLGSQEYGVPYSGVMDRQAAVYANSLLGNDVNNAVLEMSITGATLKFECDTLICISGVNMNPMLNDVTIRNNKVFKVSKSHVLSFGKLESGYRSYLAVLGGFKTEKILNSRSMYPNITKESRIKKGDVLPINSLTSNYNMPYSNLRIDSTYINESTLNVFKGPEFEKLSNHQQEQLLNSNFTISKNNNRMAYQLVESLENNLNGIITSAVLPGTVQLTPAGNLIILMRDCQITGGYPRVLQLAESSMNSLAQKVVGRSINFKLISEF</sequence>
<evidence type="ECO:0000313" key="5">
    <source>
        <dbReference type="EMBL" id="SHI85792.1"/>
    </source>
</evidence>
<dbReference type="InterPro" id="IPR052708">
    <property type="entry name" value="PxpC"/>
</dbReference>
<dbReference type="Pfam" id="PF02626">
    <property type="entry name" value="CT_A_B"/>
    <property type="match status" value="1"/>
</dbReference>
<dbReference type="GO" id="GO:0016787">
    <property type="term" value="F:hydrolase activity"/>
    <property type="evidence" value="ECO:0007669"/>
    <property type="project" value="UniProtKB-KW"/>
</dbReference>
<dbReference type="InterPro" id="IPR003778">
    <property type="entry name" value="CT_A_B"/>
</dbReference>